<name>A0A4U1EQK3_MONMO</name>
<keyword evidence="1" id="KW-0489">Methyltransferase</keyword>
<evidence type="ECO:0000313" key="8">
    <source>
        <dbReference type="Proteomes" id="UP000308365"/>
    </source>
</evidence>
<evidence type="ECO:0000259" key="6">
    <source>
        <dbReference type="Pfam" id="PF08100"/>
    </source>
</evidence>
<gene>
    <name evidence="7" type="ORF">EI555_002233</name>
</gene>
<dbReference type="SUPFAM" id="SSF46785">
    <property type="entry name" value="Winged helix' DNA-binding domain"/>
    <property type="match status" value="1"/>
</dbReference>
<keyword evidence="3" id="KW-0949">S-adenosyl-L-methionine</keyword>
<dbReference type="InterPro" id="IPR001077">
    <property type="entry name" value="COMT_C"/>
</dbReference>
<feature type="region of interest" description="Disordered" evidence="4">
    <location>
        <begin position="1"/>
        <end position="268"/>
    </location>
</feature>
<reference evidence="8" key="1">
    <citation type="journal article" date="2019" name="IScience">
        <title>Narwhal Genome Reveals Long-Term Low Genetic Diversity despite Current Large Abundance Size.</title>
        <authorList>
            <person name="Westbury M.V."/>
            <person name="Petersen B."/>
            <person name="Garde E."/>
            <person name="Heide-Jorgensen M.P."/>
            <person name="Lorenzen E.D."/>
        </authorList>
    </citation>
    <scope>NUCLEOTIDE SEQUENCE [LARGE SCALE GENOMIC DNA]</scope>
</reference>
<evidence type="ECO:0000256" key="1">
    <source>
        <dbReference type="ARBA" id="ARBA00022603"/>
    </source>
</evidence>
<dbReference type="InterPro" id="IPR036390">
    <property type="entry name" value="WH_DNA-bd_sf"/>
</dbReference>
<dbReference type="GO" id="GO:0046983">
    <property type="term" value="F:protein dimerization activity"/>
    <property type="evidence" value="ECO:0007669"/>
    <property type="project" value="InterPro"/>
</dbReference>
<proteinExistence type="predicted"/>
<dbReference type="SUPFAM" id="SSF53335">
    <property type="entry name" value="S-adenosyl-L-methionine-dependent methyltransferases"/>
    <property type="match status" value="1"/>
</dbReference>
<dbReference type="GO" id="GO:0032259">
    <property type="term" value="P:methylation"/>
    <property type="evidence" value="ECO:0007669"/>
    <property type="project" value="UniProtKB-KW"/>
</dbReference>
<dbReference type="InterPro" id="IPR012967">
    <property type="entry name" value="COMT_dimerisation"/>
</dbReference>
<dbReference type="FunFam" id="1.10.10.10:FF:000358">
    <property type="entry name" value="Acetylserotonin O-methyltransferase"/>
    <property type="match status" value="1"/>
</dbReference>
<evidence type="ECO:0008006" key="9">
    <source>
        <dbReference type="Google" id="ProtNLM"/>
    </source>
</evidence>
<dbReference type="GO" id="GO:0008171">
    <property type="term" value="F:O-methyltransferase activity"/>
    <property type="evidence" value="ECO:0007669"/>
    <property type="project" value="InterPro"/>
</dbReference>
<feature type="non-terminal residue" evidence="7">
    <location>
        <position position="1649"/>
    </location>
</feature>
<organism evidence="7 8">
    <name type="scientific">Monodon monoceros</name>
    <name type="common">Narwhal</name>
    <name type="synonym">Ceratodon monodon</name>
    <dbReference type="NCBI Taxonomy" id="40151"/>
    <lineage>
        <taxon>Eukaryota</taxon>
        <taxon>Metazoa</taxon>
        <taxon>Chordata</taxon>
        <taxon>Craniata</taxon>
        <taxon>Vertebrata</taxon>
        <taxon>Euteleostomi</taxon>
        <taxon>Mammalia</taxon>
        <taxon>Eutheria</taxon>
        <taxon>Laurasiatheria</taxon>
        <taxon>Artiodactyla</taxon>
        <taxon>Whippomorpha</taxon>
        <taxon>Cetacea</taxon>
        <taxon>Odontoceti</taxon>
        <taxon>Monodontidae</taxon>
        <taxon>Monodon</taxon>
    </lineage>
</organism>
<feature type="compositionally biased region" description="Basic residues" evidence="4">
    <location>
        <begin position="1"/>
        <end position="16"/>
    </location>
</feature>
<evidence type="ECO:0000313" key="7">
    <source>
        <dbReference type="EMBL" id="TKC38236.1"/>
    </source>
</evidence>
<dbReference type="Gene3D" id="1.10.10.10">
    <property type="entry name" value="Winged helix-like DNA-binding domain superfamily/Winged helix DNA-binding domain"/>
    <property type="match status" value="1"/>
</dbReference>
<feature type="compositionally biased region" description="Basic and acidic residues" evidence="4">
    <location>
        <begin position="131"/>
        <end position="145"/>
    </location>
</feature>
<dbReference type="Pfam" id="PF08100">
    <property type="entry name" value="Dimerisation"/>
    <property type="match status" value="1"/>
</dbReference>
<dbReference type="InterPro" id="IPR016461">
    <property type="entry name" value="COMT-like"/>
</dbReference>
<keyword evidence="2" id="KW-0808">Transferase</keyword>
<dbReference type="InterPro" id="IPR036388">
    <property type="entry name" value="WH-like_DNA-bd_sf"/>
</dbReference>
<evidence type="ECO:0000256" key="2">
    <source>
        <dbReference type="ARBA" id="ARBA00022679"/>
    </source>
</evidence>
<feature type="compositionally biased region" description="Basic and acidic residues" evidence="4">
    <location>
        <begin position="154"/>
        <end position="185"/>
    </location>
</feature>
<dbReference type="EMBL" id="RWIC01001030">
    <property type="protein sequence ID" value="TKC38236.1"/>
    <property type="molecule type" value="Genomic_DNA"/>
</dbReference>
<protein>
    <recommendedName>
        <fullName evidence="9">Acetylserotonin O-methyltransferase dimerisation domain-containing protein</fullName>
    </recommendedName>
</protein>
<feature type="region of interest" description="Disordered" evidence="4">
    <location>
        <begin position="355"/>
        <end position="375"/>
    </location>
</feature>
<dbReference type="Pfam" id="PF00891">
    <property type="entry name" value="Methyltransf_2"/>
    <property type="match status" value="1"/>
</dbReference>
<dbReference type="PROSITE" id="PS51683">
    <property type="entry name" value="SAM_OMT_II"/>
    <property type="match status" value="1"/>
</dbReference>
<dbReference type="Gene3D" id="3.40.50.150">
    <property type="entry name" value="Vaccinia Virus protein VP39"/>
    <property type="match status" value="1"/>
</dbReference>
<feature type="domain" description="O-methyltransferase C-terminal" evidence="5">
    <location>
        <begin position="613"/>
        <end position="700"/>
    </location>
</feature>
<accession>A0A4U1EQK3</accession>
<feature type="region of interest" description="Disordered" evidence="4">
    <location>
        <begin position="860"/>
        <end position="900"/>
    </location>
</feature>
<dbReference type="Proteomes" id="UP000308365">
    <property type="component" value="Unassembled WGS sequence"/>
</dbReference>
<evidence type="ECO:0000256" key="3">
    <source>
        <dbReference type="ARBA" id="ARBA00022691"/>
    </source>
</evidence>
<feature type="domain" description="O-methyltransferase dimerisation" evidence="6">
    <location>
        <begin position="391"/>
        <end position="470"/>
    </location>
</feature>
<feature type="compositionally biased region" description="Basic residues" evidence="4">
    <location>
        <begin position="244"/>
        <end position="256"/>
    </location>
</feature>
<dbReference type="InterPro" id="IPR029063">
    <property type="entry name" value="SAM-dependent_MTases_sf"/>
</dbReference>
<feature type="compositionally biased region" description="Basic and acidic residues" evidence="4">
    <location>
        <begin position="84"/>
        <end position="106"/>
    </location>
</feature>
<feature type="compositionally biased region" description="Basic residues" evidence="4">
    <location>
        <begin position="221"/>
        <end position="234"/>
    </location>
</feature>
<evidence type="ECO:0000259" key="5">
    <source>
        <dbReference type="Pfam" id="PF00891"/>
    </source>
</evidence>
<feature type="compositionally biased region" description="Basic and acidic residues" evidence="4">
    <location>
        <begin position="194"/>
        <end position="220"/>
    </location>
</feature>
<comment type="caution">
    <text evidence="7">The sequence shown here is derived from an EMBL/GenBank/DDBJ whole genome shotgun (WGS) entry which is preliminary data.</text>
</comment>
<dbReference type="PANTHER" id="PTHR11746">
    <property type="entry name" value="O-METHYLTRANSFERASE"/>
    <property type="match status" value="1"/>
</dbReference>
<sequence length="1649" mass="186133">MRHRGGRRRRRWRRRVALGLPPVDGRDAGRGGRACQGRRGPAESWGQGGGGLGRRRNPAPREDPARPPATGPAQNMNGGAADEAPSKEGQDPRRVAPDDGPSEKRCPGVLACIPDNNQQPKAVPAACEQSAPRKDARSEQDKCNREPSGGRGRASGDRGSDDGPKRERSRPQRAGSREDARLPKERRSHRKRSHQDGSPRRRSASPEREREHEHEHEHERSRRSHSRDRHGRRERSRDRDRRGSSGRKRSRHRRSERSRSGSPSRHRSTWNRDWRVYSSPDIGQPRPPGLWRGAEDGVALAHPPCFSVSRLRPTRLTARGAVSTVAWSADTEVLLAGVQGGKRRATTAGAACSETCDSRNQDDWGPPSQAGLEGRRVPPGEENCGLLEECSSTFVVTQVLFATCELGVFDLLAEVPEALGLAAVAARLGVSSRGTELLLDACVSLKLLQVEVRREKAVYENTELASTYLARASPKPQQDMLLYASRTTYLGWGQLAAAVRDRRNQYLKAFGVPSEELFTAIYRCHSSVVMLAGMRRKAGHTCTLDTGKLPEQTQDWSYGIRGWGSVEGKTAAVSTNPRSGFRRPRSSLLTQYCLPIEEGRNARVALRIPGPVGGSGAVAKACMSLYPGSQITVFDIPDVVQTANRHFSFPEDERIGLCEGDFFKDCLPEPDLGILARVPHDWTDEKCSHLLVRTYQACKTDTWTAWSLGGRHPPVATATLDHLGQDRDACLPADGANDRVYGKSIEGKYDIEGRRQHQEKGEVWANPGPEEHTRFSVPEGRALQRRNLHPRPQDPRNISAPMLLHKGIIVPGVVPAPCKRLKMMVLDLKSLGLISGRRKEFKDRLPVRYARYSSTMLKKRPDGKCGGERAAQLRAAGELRTSKRRRKDTERAKRERAGHRKTYDKCVGGVPSLEKVGQLKTGSMDCIRTGDIPDIRNRELQALFCLTMFKIRATIHIKKVALINAKYPFSAYERCDVRKRRNMLCNIKQLSGGKDVMSTHKVTEVYSTRTATRNQESEVGTHLMTTAKNCYSEHPFSKTHQYFGVMATVVIRREESKCHKTMTAETRHEQGCPACHDHQLYLSGRAERHGWWAGLWFTLPTTCLCWTSARMKSVPNVWISGSLAAVMFDGEGNVTQDVEDHISLALRLLLRTLSLETIPDGPAGRSCVTVCNLSKYPLNYPDSQGLNSPISVTNHLAEKALFLESLAGWLKKTQKVHKPFQLEHLLRREGVQHWIHQNYTLIDYLLTVSPEPFITTTTTTTVTAATVVDYGYNDCSNQDWRNYYHNHEVYYYNRTIYCYKRSYHYNDYSNLHNCYDCCSYKYPSYNRHYNCYIYCHSYNNYYNYYDYKLLPGYCHNRNTYYYYNCYYHCRYNRDYCNSDYSNWRYYNCYYYYKHSNSDDDYWYIIAMATATAVTANGTTRTTTAATVTITTTTAIATATVTATTISITTPITTTTTTVARATKTTIITTTATIITTAPTTVIALSATTTVTTAVMSYYCCYKHYFNYYWCDNDNDCNNQWYYNYYYNYYIYYYNYNNYQYQCSYYYNRTTSNTTTTIFTSIATTTSVTTINTAITSIATTMTTMIAPTTITAPIVTTATTICYYNYCHSCQGVGVLKIPFTTQLCKLYVAERKVALLPSGSLTEAEIEH</sequence>
<evidence type="ECO:0000256" key="4">
    <source>
        <dbReference type="SAM" id="MobiDB-lite"/>
    </source>
</evidence>